<name>A0ABN9XPN3_9DINO</name>
<reference evidence="2" key="1">
    <citation type="submission" date="2023-10" db="EMBL/GenBank/DDBJ databases">
        <authorList>
            <person name="Chen Y."/>
            <person name="Shah S."/>
            <person name="Dougan E. K."/>
            <person name="Thang M."/>
            <person name="Chan C."/>
        </authorList>
    </citation>
    <scope>NUCLEOTIDE SEQUENCE [LARGE SCALE GENOMIC DNA]</scope>
</reference>
<dbReference type="EMBL" id="CAUYUJ010020771">
    <property type="protein sequence ID" value="CAK0900392.1"/>
    <property type="molecule type" value="Genomic_DNA"/>
</dbReference>
<comment type="caution">
    <text evidence="2">The sequence shown here is derived from an EMBL/GenBank/DDBJ whole genome shotgun (WGS) entry which is preliminary data.</text>
</comment>
<accession>A0ABN9XPN3</accession>
<dbReference type="Proteomes" id="UP001189429">
    <property type="component" value="Unassembled WGS sequence"/>
</dbReference>
<proteinExistence type="predicted"/>
<feature type="region of interest" description="Disordered" evidence="1">
    <location>
        <begin position="15"/>
        <end position="59"/>
    </location>
</feature>
<sequence length="106" mass="11006">MFGCKEKARRACSNSSCHRGDVQRAQQGQCHELSDRGHISELTGQDGLPEAPTMDGADGLAKKSRAVGLCGLPRGSEVYSRQHVATRNLLLSGPAEGAGTSGAQAG</sequence>
<organism evidence="2 3">
    <name type="scientific">Prorocentrum cordatum</name>
    <dbReference type="NCBI Taxonomy" id="2364126"/>
    <lineage>
        <taxon>Eukaryota</taxon>
        <taxon>Sar</taxon>
        <taxon>Alveolata</taxon>
        <taxon>Dinophyceae</taxon>
        <taxon>Prorocentrales</taxon>
        <taxon>Prorocentraceae</taxon>
        <taxon>Prorocentrum</taxon>
    </lineage>
</organism>
<gene>
    <name evidence="2" type="ORF">PCOR1329_LOCUS77680</name>
</gene>
<protein>
    <submittedName>
        <fullName evidence="2">Uncharacterized protein</fullName>
    </submittedName>
</protein>
<evidence type="ECO:0000313" key="2">
    <source>
        <dbReference type="EMBL" id="CAK0900392.1"/>
    </source>
</evidence>
<evidence type="ECO:0000313" key="3">
    <source>
        <dbReference type="Proteomes" id="UP001189429"/>
    </source>
</evidence>
<keyword evidence="3" id="KW-1185">Reference proteome</keyword>
<evidence type="ECO:0000256" key="1">
    <source>
        <dbReference type="SAM" id="MobiDB-lite"/>
    </source>
</evidence>